<dbReference type="InterPro" id="IPR036582">
    <property type="entry name" value="Mao_N_sf"/>
</dbReference>
<dbReference type="AlphaFoldDB" id="A0A5C0SF74"/>
<dbReference type="KEGG" id="crs:FQB35_12615"/>
<evidence type="ECO:0000256" key="2">
    <source>
        <dbReference type="SAM" id="Phobius"/>
    </source>
</evidence>
<keyword evidence="2" id="KW-0812">Transmembrane</keyword>
<feature type="transmembrane region" description="Helical" evidence="2">
    <location>
        <begin position="22"/>
        <end position="41"/>
    </location>
</feature>
<protein>
    <submittedName>
        <fullName evidence="4">Copper amine oxidase N-terminal domain-containing protein</fullName>
    </submittedName>
</protein>
<dbReference type="Gene3D" id="3.30.457.10">
    <property type="entry name" value="Copper amine oxidase-like, N-terminal domain"/>
    <property type="match status" value="1"/>
</dbReference>
<proteinExistence type="predicted"/>
<feature type="coiled-coil region" evidence="1">
    <location>
        <begin position="61"/>
        <end position="138"/>
    </location>
</feature>
<dbReference type="EMBL" id="CP042243">
    <property type="protein sequence ID" value="QEK13093.1"/>
    <property type="molecule type" value="Genomic_DNA"/>
</dbReference>
<evidence type="ECO:0000256" key="1">
    <source>
        <dbReference type="SAM" id="Coils"/>
    </source>
</evidence>
<sequence length="312" mass="36235">MINDELNKTKEEKTMNNQLKKFVSLSIITSFVFVSPFGVVAKAEKPEKKERPKVTVTRHITKDLAKEIKKAKKARKKELKRKLRKEDIKKQLEEIIKREKLEDVQGLLVDMKRAEIDLKEIKEEIKKIKLEIKRLIKKRYSEEELIQLKRRAEEIIVQNPKIKVIPVENIIKRRGYFKFDTPPVIKQGRTLIPVRAITEGLGANVTWNGEERKVIVSKGDVEIVFQLEDGKVFVNGEETAIDVPAQIMNNRTIVPLRFIAENLGLKVDYDSDTGMIEIDEETDQEESIEEDIITIEDIDEEDTVVENVYKNE</sequence>
<evidence type="ECO:0000313" key="5">
    <source>
        <dbReference type="Proteomes" id="UP000324646"/>
    </source>
</evidence>
<evidence type="ECO:0000259" key="3">
    <source>
        <dbReference type="Pfam" id="PF07833"/>
    </source>
</evidence>
<dbReference type="InterPro" id="IPR012854">
    <property type="entry name" value="Cu_amine_oxidase-like_N"/>
</dbReference>
<name>A0A5C0SF74_CRATE</name>
<dbReference type="Proteomes" id="UP000324646">
    <property type="component" value="Chromosome"/>
</dbReference>
<evidence type="ECO:0000313" key="4">
    <source>
        <dbReference type="EMBL" id="QEK13093.1"/>
    </source>
</evidence>
<accession>A0A5C0SF74</accession>
<organism evidence="4 5">
    <name type="scientific">Crassaminicella thermophila</name>
    <dbReference type="NCBI Taxonomy" id="2599308"/>
    <lineage>
        <taxon>Bacteria</taxon>
        <taxon>Bacillati</taxon>
        <taxon>Bacillota</taxon>
        <taxon>Clostridia</taxon>
        <taxon>Eubacteriales</taxon>
        <taxon>Clostridiaceae</taxon>
        <taxon>Crassaminicella</taxon>
    </lineage>
</organism>
<dbReference type="OrthoDB" id="2379109at2"/>
<keyword evidence="1" id="KW-0175">Coiled coil</keyword>
<keyword evidence="2" id="KW-0472">Membrane</keyword>
<keyword evidence="2" id="KW-1133">Transmembrane helix</keyword>
<dbReference type="SUPFAM" id="SSF55383">
    <property type="entry name" value="Copper amine oxidase, domain N"/>
    <property type="match status" value="1"/>
</dbReference>
<keyword evidence="5" id="KW-1185">Reference proteome</keyword>
<feature type="domain" description="Copper amine oxidase-like N-terminal" evidence="3">
    <location>
        <begin position="176"/>
        <end position="278"/>
    </location>
</feature>
<gene>
    <name evidence="4" type="ORF">FQB35_12615</name>
</gene>
<dbReference type="Pfam" id="PF07833">
    <property type="entry name" value="Cu_amine_oxidN1"/>
    <property type="match status" value="1"/>
</dbReference>
<reference evidence="4 5" key="1">
    <citation type="submission" date="2019-07" db="EMBL/GenBank/DDBJ databases">
        <title>Complete genome of Crassaminicella thermophila SY095.</title>
        <authorList>
            <person name="Li X."/>
        </authorList>
    </citation>
    <scope>NUCLEOTIDE SEQUENCE [LARGE SCALE GENOMIC DNA]</scope>
    <source>
        <strain evidence="4 5">SY095</strain>
    </source>
</reference>